<dbReference type="EMBL" id="JACHNF010000001">
    <property type="protein sequence ID" value="MBB5980898.1"/>
    <property type="molecule type" value="Genomic_DNA"/>
</dbReference>
<dbReference type="PANTHER" id="PTHR11365">
    <property type="entry name" value="5-OXOPROLINASE RELATED"/>
    <property type="match status" value="1"/>
</dbReference>
<dbReference type="GO" id="GO:0006749">
    <property type="term" value="P:glutathione metabolic process"/>
    <property type="evidence" value="ECO:0007669"/>
    <property type="project" value="TreeGrafter"/>
</dbReference>
<accession>A0A841E0F4</accession>
<dbReference type="GO" id="GO:0047423">
    <property type="term" value="F:N-methylhydantoinase (ATP-hydrolyzing) activity"/>
    <property type="evidence" value="ECO:0007669"/>
    <property type="project" value="UniProtKB-EC"/>
</dbReference>
<dbReference type="GO" id="GO:0017168">
    <property type="term" value="F:5-oxoprolinase (ATP-hydrolyzing) activity"/>
    <property type="evidence" value="ECO:0007669"/>
    <property type="project" value="TreeGrafter"/>
</dbReference>
<dbReference type="EC" id="3.5.2.14" evidence="3"/>
<dbReference type="InterPro" id="IPR045079">
    <property type="entry name" value="Oxoprolinase-like"/>
</dbReference>
<dbReference type="AlphaFoldDB" id="A0A841E0F4"/>
<dbReference type="RefSeq" id="WP_184836970.1">
    <property type="nucleotide sequence ID" value="NZ_BAAAVN010000003.1"/>
</dbReference>
<keyword evidence="3" id="KW-0378">Hydrolase</keyword>
<evidence type="ECO:0000259" key="2">
    <source>
        <dbReference type="Pfam" id="PF02538"/>
    </source>
</evidence>
<evidence type="ECO:0000313" key="3">
    <source>
        <dbReference type="EMBL" id="MBB5980898.1"/>
    </source>
</evidence>
<proteinExistence type="predicted"/>
<sequence>MSIDKVTAEVIRNGLAAAGDAMFVTIEQTARSPLLYASHDFAAGIVSAAGELWGSAPGVGNFISALSDTIKSGIREIGLASMGEGDVFVVNDPYETGTHISDTSIYAPVFFQGELVGFSIVTAHWSDIGGKTPSGWCADSTSVYQEGLCFSHQRIVRAGERDADWLRFVAANVRFPETVLADLDAQFAACHQGAVRLRALCERYGADLVRQSMDYVIERSRESIRARVAALPDGIYAESLQLDHDGVDPDSAPVVSVQVTIAGDSLAVSFDGSSPATKGPINNPGAQHDTFCALKGLLAPEELDNEGYRQAFDLRIEPGLIVSPLRPAAVDSYGYVGIAVIELVIRAMAGALPGKTPAAGFQIYSGQLSRADPSHGSTFSMNDLCPGGAGARPDGDGPQLVFVGNGDTPVTPVEVIEATYPVRCQRAELMPELAGHGKWRGGAGTRRDYVILEEGISLDVSNQNVEHTLAQGVHGGGDGLPSRTVINPTTPDEVVIPDRIHIESLKVGDVISSQRGGGGGYGDPKDRDRDRIADDIKQGYLTPEVARDVYGY</sequence>
<feature type="region of interest" description="Disordered" evidence="1">
    <location>
        <begin position="511"/>
        <end position="530"/>
    </location>
</feature>
<evidence type="ECO:0000313" key="4">
    <source>
        <dbReference type="Proteomes" id="UP000558997"/>
    </source>
</evidence>
<protein>
    <submittedName>
        <fullName evidence="3">N-methylhydantoinase B</fullName>
        <ecNumber evidence="3">3.5.2.14</ecNumber>
    </submittedName>
</protein>
<dbReference type="Pfam" id="PF02538">
    <property type="entry name" value="Hydantoinase_B"/>
    <property type="match status" value="1"/>
</dbReference>
<keyword evidence="4" id="KW-1185">Reference proteome</keyword>
<organism evidence="3 4">
    <name type="scientific">Kribbella solani</name>
    <dbReference type="NCBI Taxonomy" id="236067"/>
    <lineage>
        <taxon>Bacteria</taxon>
        <taxon>Bacillati</taxon>
        <taxon>Actinomycetota</taxon>
        <taxon>Actinomycetes</taxon>
        <taxon>Propionibacteriales</taxon>
        <taxon>Kribbellaceae</taxon>
        <taxon>Kribbella</taxon>
    </lineage>
</organism>
<name>A0A841E0F4_9ACTN</name>
<gene>
    <name evidence="3" type="ORF">HDA44_004239</name>
</gene>
<dbReference type="InterPro" id="IPR003692">
    <property type="entry name" value="Hydantoinase_B"/>
</dbReference>
<feature type="domain" description="Hydantoinase B/oxoprolinase" evidence="2">
    <location>
        <begin position="4"/>
        <end position="524"/>
    </location>
</feature>
<dbReference type="GO" id="GO:0005829">
    <property type="term" value="C:cytosol"/>
    <property type="evidence" value="ECO:0007669"/>
    <property type="project" value="TreeGrafter"/>
</dbReference>
<reference evidence="3 4" key="1">
    <citation type="submission" date="2020-08" db="EMBL/GenBank/DDBJ databases">
        <title>Sequencing the genomes of 1000 actinobacteria strains.</title>
        <authorList>
            <person name="Klenk H.-P."/>
        </authorList>
    </citation>
    <scope>NUCLEOTIDE SEQUENCE [LARGE SCALE GENOMIC DNA]</scope>
    <source>
        <strain evidence="3 4">DSM 17294</strain>
    </source>
</reference>
<dbReference type="Proteomes" id="UP000558997">
    <property type="component" value="Unassembled WGS sequence"/>
</dbReference>
<comment type="caution">
    <text evidence="3">The sequence shown here is derived from an EMBL/GenBank/DDBJ whole genome shotgun (WGS) entry which is preliminary data.</text>
</comment>
<dbReference type="PANTHER" id="PTHR11365:SF23">
    <property type="entry name" value="HYPOTHETICAL 5-OXOPROLINASE (EUROFUNG)-RELATED"/>
    <property type="match status" value="1"/>
</dbReference>
<evidence type="ECO:0000256" key="1">
    <source>
        <dbReference type="SAM" id="MobiDB-lite"/>
    </source>
</evidence>